<dbReference type="Gene3D" id="3.90.1150.200">
    <property type="match status" value="1"/>
</dbReference>
<evidence type="ECO:0000313" key="3">
    <source>
        <dbReference type="Proteomes" id="UP000092482"/>
    </source>
</evidence>
<dbReference type="EMBL" id="CP014989">
    <property type="protein sequence ID" value="ANS78039.1"/>
    <property type="molecule type" value="Genomic_DNA"/>
</dbReference>
<gene>
    <name evidence="2" type="ORF">SGUI_0643</name>
</gene>
<proteinExistence type="predicted"/>
<dbReference type="KEGG" id="serj:SGUI_0643"/>
<dbReference type="PATRIC" id="fig|1758689.4.peg.663"/>
<dbReference type="OrthoDB" id="3236524at2"/>
<dbReference type="RefSeq" id="WP_066636230.1">
    <property type="nucleotide sequence ID" value="NZ_CP014989.1"/>
</dbReference>
<organism evidence="2 3">
    <name type="scientific">Serinicoccus hydrothermalis</name>
    <dbReference type="NCBI Taxonomy" id="1758689"/>
    <lineage>
        <taxon>Bacteria</taxon>
        <taxon>Bacillati</taxon>
        <taxon>Actinomycetota</taxon>
        <taxon>Actinomycetes</taxon>
        <taxon>Micrococcales</taxon>
        <taxon>Ornithinimicrobiaceae</taxon>
        <taxon>Serinicoccus</taxon>
    </lineage>
</organism>
<evidence type="ECO:0000313" key="2">
    <source>
        <dbReference type="EMBL" id="ANS78039.1"/>
    </source>
</evidence>
<protein>
    <recommendedName>
        <fullName evidence="1">YdhG-like domain-containing protein</fullName>
    </recommendedName>
</protein>
<keyword evidence="3" id="KW-1185">Reference proteome</keyword>
<dbReference type="Proteomes" id="UP000092482">
    <property type="component" value="Chromosome"/>
</dbReference>
<evidence type="ECO:0000259" key="1">
    <source>
        <dbReference type="Pfam" id="PF08818"/>
    </source>
</evidence>
<sequence>MPMPRRSSVDDYFDRLEEHQRPHLEQLRTLSREVAPEAREELKYNLPTYLADDGTHLWMLQNFKRHCSLRFSTEFFATQRDRVTEARFDSGAGFVKLPYDIDLPVDLLTSLMRARLGDVGAGTG</sequence>
<dbReference type="STRING" id="1758689.SGUI_0643"/>
<name>A0A1B1N9D7_9MICO</name>
<reference evidence="2 3" key="1">
    <citation type="submission" date="2016-03" db="EMBL/GenBank/DDBJ databases">
        <title>Shallow-sea hydrothermal system.</title>
        <authorList>
            <person name="Tang K."/>
        </authorList>
    </citation>
    <scope>NUCLEOTIDE SEQUENCE [LARGE SCALE GENOMIC DNA]</scope>
    <source>
        <strain evidence="2 3">JLT9</strain>
    </source>
</reference>
<feature type="domain" description="YdhG-like" evidence="1">
    <location>
        <begin position="20"/>
        <end position="115"/>
    </location>
</feature>
<dbReference type="AlphaFoldDB" id="A0A1B1N9D7"/>
<dbReference type="Pfam" id="PF08818">
    <property type="entry name" value="DUF1801"/>
    <property type="match status" value="1"/>
</dbReference>
<dbReference type="SUPFAM" id="SSF159888">
    <property type="entry name" value="YdhG-like"/>
    <property type="match status" value="1"/>
</dbReference>
<accession>A0A1B1N9D7</accession>
<dbReference type="InterPro" id="IPR014922">
    <property type="entry name" value="YdhG-like"/>
</dbReference>